<keyword evidence="4" id="KW-1185">Reference proteome</keyword>
<evidence type="ECO:0000313" key="3">
    <source>
        <dbReference type="EMBL" id="SCL15636.1"/>
    </source>
</evidence>
<feature type="signal peptide" evidence="2">
    <location>
        <begin position="1"/>
        <end position="19"/>
    </location>
</feature>
<evidence type="ECO:0000256" key="2">
    <source>
        <dbReference type="SAM" id="SignalP"/>
    </source>
</evidence>
<organism evidence="3 4">
    <name type="scientific">Micromonospora inyonensis</name>
    <dbReference type="NCBI Taxonomy" id="47866"/>
    <lineage>
        <taxon>Bacteria</taxon>
        <taxon>Bacillati</taxon>
        <taxon>Actinomycetota</taxon>
        <taxon>Actinomycetes</taxon>
        <taxon>Micromonosporales</taxon>
        <taxon>Micromonosporaceae</taxon>
        <taxon>Micromonospora</taxon>
    </lineage>
</organism>
<evidence type="ECO:0000256" key="1">
    <source>
        <dbReference type="SAM" id="MobiDB-lite"/>
    </source>
</evidence>
<dbReference type="STRING" id="47866.GA0074694_1301"/>
<dbReference type="RefSeq" id="WP_091453874.1">
    <property type="nucleotide sequence ID" value="NZ_FMHU01000001.1"/>
</dbReference>
<keyword evidence="2" id="KW-0732">Signal</keyword>
<proteinExistence type="predicted"/>
<dbReference type="PROSITE" id="PS51257">
    <property type="entry name" value="PROKAR_LIPOPROTEIN"/>
    <property type="match status" value="1"/>
</dbReference>
<dbReference type="InterPro" id="IPR019198">
    <property type="entry name" value="Beta_propeller_containing"/>
</dbReference>
<dbReference type="Pfam" id="PF09826">
    <property type="entry name" value="Beta_propel"/>
    <property type="match status" value="1"/>
</dbReference>
<dbReference type="Proteomes" id="UP000198906">
    <property type="component" value="Unassembled WGS sequence"/>
</dbReference>
<accession>A0A1C6RF90</accession>
<evidence type="ECO:0000313" key="4">
    <source>
        <dbReference type="Proteomes" id="UP000198906"/>
    </source>
</evidence>
<name>A0A1C6RF90_9ACTN</name>
<sequence length="628" mass="66367">MRRGIVALTALTLVTGCTAGTSQRDRTDRTVVAMRLVAFDSCADALTDLRAAARSAVGPWGLPGGPVPLSVAAEAGGARSGAGPAAAAPEQQPHSATNNHEADADEPDVVKTDGKRIVTLTGGVLRVVDPARRAAAGRLDLNRVAGDGHWWASQLLLHGDRAIVLAADAFRPARGIPRPDVGPSMETRVLLVDLAGTPRMLGSYRIDGELVDARRIGDTARVVVRSRPRIAFPEHARDATDTERVAANQAAIDRAPLENWLPRYEWSDDGGRRTGQLPCDRVSRPAGHTGAALLNLLSFDLDAGRLGDGDPIGVVAEGDTVYGTATSLYVAHNQGGRMVTRMGGSGTPSEVSTGLHRFDLTSPGRPRYVASGSVPGHLLNQYALSEWEGHLRVATTTDPGGRSRSGASSSAVYVLRTDGDELRQVGAVTGLGRGERIYSVRYLGGTGYVVTFRQTDPLYSLDLRDPTTPRVTGELKITGYSGHLQPAGEGRLLGVGQEADTRGARQGLLVSLFDVADPAKPTRLAHYHRPEAYSPAEHDPHALLFWPASGLVVLPVSGPQRVGQEALVLRTDGSRLTEVGRITHPGDGHQGGIMRSLVVGDTLWTLSGVGLQATDPVGLTTRGWIPAT</sequence>
<dbReference type="AlphaFoldDB" id="A0A1C6RF90"/>
<feature type="region of interest" description="Disordered" evidence="1">
    <location>
        <begin position="74"/>
        <end position="110"/>
    </location>
</feature>
<gene>
    <name evidence="3" type="ORF">GA0074694_1301</name>
</gene>
<dbReference type="EMBL" id="FMHU01000001">
    <property type="protein sequence ID" value="SCL15636.1"/>
    <property type="molecule type" value="Genomic_DNA"/>
</dbReference>
<feature type="chain" id="PRO_5039462671" evidence="2">
    <location>
        <begin position="20"/>
        <end position="628"/>
    </location>
</feature>
<feature type="compositionally biased region" description="Low complexity" evidence="1">
    <location>
        <begin position="74"/>
        <end position="88"/>
    </location>
</feature>
<protein>
    <submittedName>
        <fullName evidence="3">Beta propeller domain-containing protein</fullName>
    </submittedName>
</protein>
<reference evidence="4" key="1">
    <citation type="submission" date="2016-06" db="EMBL/GenBank/DDBJ databases">
        <authorList>
            <person name="Varghese N."/>
        </authorList>
    </citation>
    <scope>NUCLEOTIDE SEQUENCE [LARGE SCALE GENOMIC DNA]</scope>
    <source>
        <strain evidence="4">DSM 46123</strain>
    </source>
</reference>